<sequence length="254" mass="30083">MVENTDFCYPNKIDFFGTTLFNVCHFTEHDLQDYKSYNKYTEGNFEVNNSELNASLSNDLNHNEESHHVDIYDSYAHEFNIFQNIYPPIHRKTMLIAISNFCEKQIEIMCIELNKLLPDCMIDDRWPGNDAISSYRRFLVNNAGFEFNNLDKHWQYFQAIKSIRNIFCHSEGEIDLDKTKVSKKIRAFCQRYPHIRVHNNHIIIEERCIDEIIAALILFFKMLAKEVFDFMRRYEAVNGRFEIDLPPGASRTPI</sequence>
<dbReference type="EMBL" id="JBHUCJ010000191">
    <property type="protein sequence ID" value="MFD3227270.1"/>
    <property type="molecule type" value="Genomic_DNA"/>
</dbReference>
<name>A0ABW6CGQ7_RAHSY</name>
<evidence type="ECO:0000313" key="1">
    <source>
        <dbReference type="EMBL" id="MFD3227270.1"/>
    </source>
</evidence>
<dbReference type="RefSeq" id="WP_379672523.1">
    <property type="nucleotide sequence ID" value="NZ_JBHUCJ010000191.1"/>
</dbReference>
<organism evidence="1 2">
    <name type="scientific">Rahnella sp. (strain Y9602)</name>
    <dbReference type="NCBI Taxonomy" id="2703885"/>
    <lineage>
        <taxon>Bacteria</taxon>
        <taxon>Pseudomonadati</taxon>
        <taxon>Pseudomonadota</taxon>
        <taxon>Gammaproteobacteria</taxon>
        <taxon>Enterobacterales</taxon>
        <taxon>Yersiniaceae</taxon>
        <taxon>Rahnella</taxon>
    </lineage>
</organism>
<protein>
    <recommendedName>
        <fullName evidence="3">Apea-like HEPN domain-containing protein</fullName>
    </recommendedName>
</protein>
<evidence type="ECO:0008006" key="3">
    <source>
        <dbReference type="Google" id="ProtNLM"/>
    </source>
</evidence>
<proteinExistence type="predicted"/>
<reference evidence="1 2" key="1">
    <citation type="submission" date="2024-09" db="EMBL/GenBank/DDBJ databases">
        <title>Genomes of Rahnella.</title>
        <authorList>
            <person name="Mnguni F.C."/>
            <person name="Shin G.Y."/>
            <person name="Coutinho T."/>
        </authorList>
    </citation>
    <scope>NUCLEOTIDE SEQUENCE [LARGE SCALE GENOMIC DNA]</scope>
    <source>
        <strain evidence="1 2">20WA0057</strain>
    </source>
</reference>
<dbReference type="Proteomes" id="UP001598201">
    <property type="component" value="Unassembled WGS sequence"/>
</dbReference>
<evidence type="ECO:0000313" key="2">
    <source>
        <dbReference type="Proteomes" id="UP001598201"/>
    </source>
</evidence>
<accession>A0ABW6CGQ7</accession>
<keyword evidence="2" id="KW-1185">Reference proteome</keyword>
<gene>
    <name evidence="1" type="ORF">ACFPK4_27490</name>
</gene>
<comment type="caution">
    <text evidence="1">The sequence shown here is derived from an EMBL/GenBank/DDBJ whole genome shotgun (WGS) entry which is preliminary data.</text>
</comment>